<keyword evidence="6" id="KW-0539">Nucleus</keyword>
<keyword evidence="5" id="KW-0804">Transcription</keyword>
<evidence type="ECO:0000256" key="3">
    <source>
        <dbReference type="ARBA" id="ARBA00023015"/>
    </source>
</evidence>
<evidence type="ECO:0000256" key="6">
    <source>
        <dbReference type="ARBA" id="ARBA00023242"/>
    </source>
</evidence>
<dbReference type="CDD" id="cd00067">
    <property type="entry name" value="GAL4"/>
    <property type="match status" value="2"/>
</dbReference>
<dbReference type="SUPFAM" id="SSF57701">
    <property type="entry name" value="Zn2/Cys6 DNA-binding domain"/>
    <property type="match status" value="2"/>
</dbReference>
<dbReference type="SMART" id="SM00906">
    <property type="entry name" value="Fungal_trans"/>
    <property type="match status" value="1"/>
</dbReference>
<gene>
    <name evidence="9" type="ORF">BJX66DRAFT_88334</name>
</gene>
<name>A0ABR4FMH3_9EURO</name>
<feature type="domain" description="Zn(2)-C6 fungal-type" evidence="8">
    <location>
        <begin position="40"/>
        <end position="70"/>
    </location>
</feature>
<evidence type="ECO:0000256" key="7">
    <source>
        <dbReference type="SAM" id="MobiDB-lite"/>
    </source>
</evidence>
<keyword evidence="10" id="KW-1185">Reference proteome</keyword>
<evidence type="ECO:0000313" key="9">
    <source>
        <dbReference type="EMBL" id="KAL2784424.1"/>
    </source>
</evidence>
<dbReference type="Pfam" id="PF00172">
    <property type="entry name" value="Zn_clus"/>
    <property type="match status" value="2"/>
</dbReference>
<evidence type="ECO:0000259" key="8">
    <source>
        <dbReference type="PROSITE" id="PS50048"/>
    </source>
</evidence>
<dbReference type="InterPro" id="IPR036864">
    <property type="entry name" value="Zn2-C6_fun-type_DNA-bd_sf"/>
</dbReference>
<keyword evidence="3" id="KW-0805">Transcription regulation</keyword>
<dbReference type="Proteomes" id="UP001610563">
    <property type="component" value="Unassembled WGS sequence"/>
</dbReference>
<keyword evidence="2" id="KW-0479">Metal-binding</keyword>
<dbReference type="PANTHER" id="PTHR31001">
    <property type="entry name" value="UNCHARACTERIZED TRANSCRIPTIONAL REGULATORY PROTEIN"/>
    <property type="match status" value="1"/>
</dbReference>
<feature type="compositionally biased region" description="Basic and acidic residues" evidence="7">
    <location>
        <begin position="83"/>
        <end position="100"/>
    </location>
</feature>
<evidence type="ECO:0000256" key="4">
    <source>
        <dbReference type="ARBA" id="ARBA00023125"/>
    </source>
</evidence>
<dbReference type="Pfam" id="PF04082">
    <property type="entry name" value="Fungal_trans"/>
    <property type="match status" value="1"/>
</dbReference>
<keyword evidence="4" id="KW-0238">DNA-binding</keyword>
<evidence type="ECO:0000256" key="1">
    <source>
        <dbReference type="ARBA" id="ARBA00004123"/>
    </source>
</evidence>
<dbReference type="PROSITE" id="PS50048">
    <property type="entry name" value="ZN2_CY6_FUNGAL_2"/>
    <property type="match status" value="2"/>
</dbReference>
<dbReference type="EMBL" id="JBFTWV010000180">
    <property type="protein sequence ID" value="KAL2784424.1"/>
    <property type="molecule type" value="Genomic_DNA"/>
</dbReference>
<dbReference type="InterPro" id="IPR007219">
    <property type="entry name" value="XnlR_reg_dom"/>
</dbReference>
<organism evidence="9 10">
    <name type="scientific">Aspergillus keveii</name>
    <dbReference type="NCBI Taxonomy" id="714993"/>
    <lineage>
        <taxon>Eukaryota</taxon>
        <taxon>Fungi</taxon>
        <taxon>Dikarya</taxon>
        <taxon>Ascomycota</taxon>
        <taxon>Pezizomycotina</taxon>
        <taxon>Eurotiomycetes</taxon>
        <taxon>Eurotiomycetidae</taxon>
        <taxon>Eurotiales</taxon>
        <taxon>Aspergillaceae</taxon>
        <taxon>Aspergillus</taxon>
        <taxon>Aspergillus subgen. Nidulantes</taxon>
    </lineage>
</organism>
<feature type="region of interest" description="Disordered" evidence="7">
    <location>
        <begin position="72"/>
        <end position="113"/>
    </location>
</feature>
<evidence type="ECO:0000256" key="5">
    <source>
        <dbReference type="ARBA" id="ARBA00023163"/>
    </source>
</evidence>
<dbReference type="InterPro" id="IPR050613">
    <property type="entry name" value="Sec_Metabolite_Reg"/>
</dbReference>
<evidence type="ECO:0000256" key="2">
    <source>
        <dbReference type="ARBA" id="ARBA00022723"/>
    </source>
</evidence>
<comment type="caution">
    <text evidence="9">The sequence shown here is derived from an EMBL/GenBank/DDBJ whole genome shotgun (WGS) entry which is preliminary data.</text>
</comment>
<feature type="domain" description="Zn(2)-C6 fungal-type" evidence="8">
    <location>
        <begin position="117"/>
        <end position="148"/>
    </location>
</feature>
<dbReference type="Gene3D" id="4.10.240.10">
    <property type="entry name" value="Zn(2)-C6 fungal-type DNA-binding domain"/>
    <property type="match status" value="2"/>
</dbReference>
<protein>
    <recommendedName>
        <fullName evidence="8">Zn(2)-C6 fungal-type domain-containing protein</fullName>
    </recommendedName>
</protein>
<dbReference type="SMART" id="SM00066">
    <property type="entry name" value="GAL4"/>
    <property type="match status" value="2"/>
</dbReference>
<accession>A0ABR4FMH3</accession>
<dbReference type="CDD" id="cd12148">
    <property type="entry name" value="fungal_TF_MHR"/>
    <property type="match status" value="1"/>
</dbReference>
<proteinExistence type="predicted"/>
<comment type="subcellular location">
    <subcellularLocation>
        <location evidence="1">Nucleus</location>
    </subcellularLocation>
</comment>
<dbReference type="PANTHER" id="PTHR31001:SF57">
    <property type="entry name" value="ZN(II)2CYS6 TRANSCRIPTION FACTOR (EUROFUNG)"/>
    <property type="match status" value="1"/>
</dbReference>
<sequence>MTHLRTLKETPHPAQPIDLVANAYLRLRRLNMADSTSTHACIGCRASKLGCDKSRPRCMRCLRMGRECSYTPEKRVQHGSPEVAREARRMRKPEEGKSMGEPKSSGTPQRRNRVPNACVRCRQSKLKCDREQPCGRCLKANRSHDCHYAAVQPPLKPERETKLVPLYKQAYHSGFHWSVLVENIESLLKHHRWAGIHHAHPEQERLFSSMENFLGSSPLSNATRRTLLSYMPPRDVGEMFISHYLDVIEPSHQILHSPSFGAELATFWDRPGTMDDGWLALFFAILALGCQLHNPAQPATRDDDFQALPSRLFDAAQALLQRTPFMIRPDLTSIRTLCLFVIYRQTRGAVCIEFTALWPVTGLIVRLAITLGLHLTDSTQYAQKGADDTTSRNRLWAAVILLDLRQALAAGMPVIPPSGNLLTEPLLGMGPDLAGGSQQKQFLFPLVIYNYLPQIFKILELATSPQITLSYSLVVKYDQQIKALLNHFHNTFLAACAENPNTDPFQWTMTNIFMRRILLALHSQLYQEPSVTNRYPVSYWSSLECSLAILSAQRDLWDTDTHTNSADSRFPLGRAPVIARLLQQDFFLAAITVCFHLVQARSPLSSPDGSQGCQVRARKTILELLASCRDIWEREQDVSVCHGTAFSMIDSLLRIVESTEAEDTTETKSSTATGCTLDGECGGFCLGDLGQTHECINPLQLQA</sequence>
<dbReference type="InterPro" id="IPR001138">
    <property type="entry name" value="Zn2Cys6_DnaBD"/>
</dbReference>
<dbReference type="PROSITE" id="PS00463">
    <property type="entry name" value="ZN2_CY6_FUNGAL_1"/>
    <property type="match status" value="1"/>
</dbReference>
<reference evidence="9 10" key="1">
    <citation type="submission" date="2024-07" db="EMBL/GenBank/DDBJ databases">
        <title>Section-level genome sequencing and comparative genomics of Aspergillus sections Usti and Cavernicolus.</title>
        <authorList>
            <consortium name="Lawrence Berkeley National Laboratory"/>
            <person name="Nybo J.L."/>
            <person name="Vesth T.C."/>
            <person name="Theobald S."/>
            <person name="Frisvad J.C."/>
            <person name="Larsen T.O."/>
            <person name="Kjaerboelling I."/>
            <person name="Rothschild-Mancinelli K."/>
            <person name="Lyhne E.K."/>
            <person name="Kogle M.E."/>
            <person name="Barry K."/>
            <person name="Clum A."/>
            <person name="Na H."/>
            <person name="Ledsgaard L."/>
            <person name="Lin J."/>
            <person name="Lipzen A."/>
            <person name="Kuo A."/>
            <person name="Riley R."/>
            <person name="Mondo S."/>
            <person name="Labutti K."/>
            <person name="Haridas S."/>
            <person name="Pangalinan J."/>
            <person name="Salamov A.A."/>
            <person name="Simmons B.A."/>
            <person name="Magnuson J.K."/>
            <person name="Chen J."/>
            <person name="Drula E."/>
            <person name="Henrissat B."/>
            <person name="Wiebenga A."/>
            <person name="Lubbers R.J."/>
            <person name="Gomes A.C."/>
            <person name="Makela M.R."/>
            <person name="Stajich J."/>
            <person name="Grigoriev I.V."/>
            <person name="Mortensen U.H."/>
            <person name="De Vries R.P."/>
            <person name="Baker S.E."/>
            <person name="Andersen M.R."/>
        </authorList>
    </citation>
    <scope>NUCLEOTIDE SEQUENCE [LARGE SCALE GENOMIC DNA]</scope>
    <source>
        <strain evidence="9 10">CBS 209.92</strain>
    </source>
</reference>
<evidence type="ECO:0000313" key="10">
    <source>
        <dbReference type="Proteomes" id="UP001610563"/>
    </source>
</evidence>